<organism evidence="1 2">
    <name type="scientific">Sutcliffiella horikoshii</name>
    <dbReference type="NCBI Taxonomy" id="79883"/>
    <lineage>
        <taxon>Bacteria</taxon>
        <taxon>Bacillati</taxon>
        <taxon>Bacillota</taxon>
        <taxon>Bacilli</taxon>
        <taxon>Bacillales</taxon>
        <taxon>Bacillaceae</taxon>
        <taxon>Sutcliffiella</taxon>
    </lineage>
</organism>
<keyword evidence="2" id="KW-1185">Reference proteome</keyword>
<protein>
    <submittedName>
        <fullName evidence="1">Uncharacterized protein</fullName>
    </submittedName>
</protein>
<name>A0ABM6KFH3_9BACI</name>
<evidence type="ECO:0000313" key="1">
    <source>
        <dbReference type="EMBL" id="ART75249.1"/>
    </source>
</evidence>
<sequence length="64" mass="7652">MFYPHLDDISTSHFHDNYLYFTIKNVEMVIFATSNGIFTTYLEIHNKIVCMMKTRNQTEEVKET</sequence>
<evidence type="ECO:0000313" key="2">
    <source>
        <dbReference type="Proteomes" id="UP000195573"/>
    </source>
</evidence>
<gene>
    <name evidence="1" type="ORF">B4U37_03960</name>
</gene>
<dbReference type="Proteomes" id="UP000195573">
    <property type="component" value="Chromosome"/>
</dbReference>
<dbReference type="EMBL" id="CP020880">
    <property type="protein sequence ID" value="ART75249.1"/>
    <property type="molecule type" value="Genomic_DNA"/>
</dbReference>
<accession>A0ABM6KFH3</accession>
<proteinExistence type="predicted"/>
<reference evidence="1 2" key="1">
    <citation type="submission" date="2017-04" db="EMBL/GenBank/DDBJ databases">
        <title>Complete Genome Sequence of the Bacillus horikoshii 20a strain from Cuatro Cienegas, Coahuila, Mexico.</title>
        <authorList>
            <person name="Zarza E."/>
            <person name="Alcaraz L.D."/>
            <person name="Aguilar-Salinas B."/>
            <person name="Islas A."/>
            <person name="Olmedo-Alvarez G."/>
        </authorList>
    </citation>
    <scope>NUCLEOTIDE SEQUENCE [LARGE SCALE GENOMIC DNA]</scope>
    <source>
        <strain evidence="1 2">20a</strain>
    </source>
</reference>